<keyword evidence="2" id="KW-0520">NAD</keyword>
<dbReference type="InterPro" id="IPR036291">
    <property type="entry name" value="NAD(P)-bd_dom_sf"/>
</dbReference>
<dbReference type="GO" id="GO:0019592">
    <property type="term" value="P:mannitol catabolic process"/>
    <property type="evidence" value="ECO:0007669"/>
    <property type="project" value="TreeGrafter"/>
</dbReference>
<dbReference type="InterPro" id="IPR008927">
    <property type="entry name" value="6-PGluconate_DH-like_C_sf"/>
</dbReference>
<keyword evidence="1" id="KW-0560">Oxidoreductase</keyword>
<dbReference type="Gene3D" id="1.10.1040.10">
    <property type="entry name" value="N-(1-d-carboxylethyl)-l-norvaline Dehydrogenase, domain 2"/>
    <property type="match status" value="1"/>
</dbReference>
<dbReference type="InterPro" id="IPR013118">
    <property type="entry name" value="Mannitol_DH_C"/>
</dbReference>
<gene>
    <name evidence="5" type="ORF">SAMN04487988_11273</name>
</gene>
<evidence type="ECO:0000256" key="2">
    <source>
        <dbReference type="ARBA" id="ARBA00023027"/>
    </source>
</evidence>
<evidence type="ECO:0000256" key="1">
    <source>
        <dbReference type="ARBA" id="ARBA00023002"/>
    </source>
</evidence>
<name>A0A1I2WFR2_9BACT</name>
<dbReference type="SUPFAM" id="SSF48179">
    <property type="entry name" value="6-phosphogluconate dehydrogenase C-terminal domain-like"/>
    <property type="match status" value="1"/>
</dbReference>
<dbReference type="NCBIfam" id="NF002969">
    <property type="entry name" value="PRK03643.1"/>
    <property type="match status" value="1"/>
</dbReference>
<dbReference type="Pfam" id="PF01232">
    <property type="entry name" value="Mannitol_dh"/>
    <property type="match status" value="1"/>
</dbReference>
<sequence>MSLAETINILQFGNGNFLRGFADWVFQQLNDRRILEAGIHSVQIHTPKLDERMLRQNNQFHVWIAGLENGQKVDRIDRINCIKKYSSIFDSYEEYLKIAENAELRWVISNTTEVGIIFDTQDDSYLKIPKTFPGKLTALLFRRFDFFEGDAAKGLQILPCELIEKNGEKLKECVLAYAQLWQLPKSFEDWLNESVLFYNSLVDRIVPGFPKEKINSIEEKPGGKDELLVMAEPYYFWAIEGAEKLKSEIDWEKAGLNVKFVKNLEVYRSRKVRILNGAHTALVPYAYLKGFRDVRTAVENPEIYHFLKTLIYEEIIPTLALPEKELRDFADSVLERFTNPFIDHKLQSIALNSISKFRVRVLPSICTFYRQRGILPENLIISFAVLLIFYKGKFKEELLPIQDDNEVLKFFDESWKKSDFNLAVETILANQEIWGQDLNLLSGLKEQLVKEIDKILKV</sequence>
<dbReference type="InterPro" id="IPR023027">
    <property type="entry name" value="Mannitol_DH_CS"/>
</dbReference>
<evidence type="ECO:0000313" key="6">
    <source>
        <dbReference type="Proteomes" id="UP000199642"/>
    </source>
</evidence>
<dbReference type="OrthoDB" id="9768714at2"/>
<dbReference type="InterPro" id="IPR013131">
    <property type="entry name" value="Mannitol_DH_N"/>
</dbReference>
<feature type="domain" description="Mannitol dehydrogenase N-terminal" evidence="3">
    <location>
        <begin position="8"/>
        <end position="253"/>
    </location>
</feature>
<organism evidence="5 6">
    <name type="scientific">Algoriphagus hitonicola</name>
    <dbReference type="NCBI Taxonomy" id="435880"/>
    <lineage>
        <taxon>Bacteria</taxon>
        <taxon>Pseudomonadati</taxon>
        <taxon>Bacteroidota</taxon>
        <taxon>Cytophagia</taxon>
        <taxon>Cytophagales</taxon>
        <taxon>Cyclobacteriaceae</taxon>
        <taxon>Algoriphagus</taxon>
    </lineage>
</organism>
<protein>
    <submittedName>
        <fullName evidence="5">Tagaturonate reductase</fullName>
    </submittedName>
</protein>
<dbReference type="GO" id="GO:0009026">
    <property type="term" value="F:tagaturonate reductase activity"/>
    <property type="evidence" value="ECO:0007669"/>
    <property type="project" value="TreeGrafter"/>
</dbReference>
<dbReference type="PANTHER" id="PTHR30524:SF0">
    <property type="entry name" value="ALTRONATE OXIDOREDUCTASE-RELATED"/>
    <property type="match status" value="1"/>
</dbReference>
<dbReference type="Proteomes" id="UP000199642">
    <property type="component" value="Unassembled WGS sequence"/>
</dbReference>
<feature type="domain" description="Mannitol dehydrogenase C-terminal" evidence="4">
    <location>
        <begin position="263"/>
        <end position="455"/>
    </location>
</feature>
<evidence type="ECO:0000259" key="3">
    <source>
        <dbReference type="Pfam" id="PF01232"/>
    </source>
</evidence>
<dbReference type="GO" id="GO:0019698">
    <property type="term" value="P:D-galacturonate catabolic process"/>
    <property type="evidence" value="ECO:0007669"/>
    <property type="project" value="TreeGrafter"/>
</dbReference>
<reference evidence="6" key="1">
    <citation type="submission" date="2016-10" db="EMBL/GenBank/DDBJ databases">
        <authorList>
            <person name="Varghese N."/>
            <person name="Submissions S."/>
        </authorList>
    </citation>
    <scope>NUCLEOTIDE SEQUENCE [LARGE SCALE GENOMIC DNA]</scope>
    <source>
        <strain evidence="6">DSM 19315</strain>
    </source>
</reference>
<dbReference type="InterPro" id="IPR013328">
    <property type="entry name" value="6PGD_dom2"/>
</dbReference>
<dbReference type="AlphaFoldDB" id="A0A1I2WFR2"/>
<dbReference type="SUPFAM" id="SSF51735">
    <property type="entry name" value="NAD(P)-binding Rossmann-fold domains"/>
    <property type="match status" value="1"/>
</dbReference>
<evidence type="ECO:0000259" key="4">
    <source>
        <dbReference type="Pfam" id="PF08125"/>
    </source>
</evidence>
<dbReference type="GO" id="GO:0005829">
    <property type="term" value="C:cytosol"/>
    <property type="evidence" value="ECO:0007669"/>
    <property type="project" value="TreeGrafter"/>
</dbReference>
<keyword evidence="6" id="KW-1185">Reference proteome</keyword>
<dbReference type="EMBL" id="FOPC01000012">
    <property type="protein sequence ID" value="SFG99166.1"/>
    <property type="molecule type" value="Genomic_DNA"/>
</dbReference>
<dbReference type="Gene3D" id="3.40.50.720">
    <property type="entry name" value="NAD(P)-binding Rossmann-like Domain"/>
    <property type="match status" value="1"/>
</dbReference>
<dbReference type="STRING" id="435880.SAMN04487988_11273"/>
<evidence type="ECO:0000313" key="5">
    <source>
        <dbReference type="EMBL" id="SFG99166.1"/>
    </source>
</evidence>
<dbReference type="PRINTS" id="PR00084">
    <property type="entry name" value="MTLDHDRGNASE"/>
</dbReference>
<dbReference type="InterPro" id="IPR000669">
    <property type="entry name" value="Mannitol_DH"/>
</dbReference>
<dbReference type="PROSITE" id="PS00974">
    <property type="entry name" value="MANNITOL_DHGENASE"/>
    <property type="match status" value="1"/>
</dbReference>
<dbReference type="GO" id="GO:0008926">
    <property type="term" value="F:mannitol-1-phosphate 5-dehydrogenase activity"/>
    <property type="evidence" value="ECO:0007669"/>
    <property type="project" value="TreeGrafter"/>
</dbReference>
<proteinExistence type="predicted"/>
<dbReference type="RefSeq" id="WP_092793310.1">
    <property type="nucleotide sequence ID" value="NZ_FOPC01000012.1"/>
</dbReference>
<accession>A0A1I2WFR2</accession>
<dbReference type="PANTHER" id="PTHR30524">
    <property type="entry name" value="MANNITOL-1-PHOSPHATE 5-DEHYDROGENASE"/>
    <property type="match status" value="1"/>
</dbReference>
<dbReference type="Pfam" id="PF08125">
    <property type="entry name" value="Mannitol_dh_C"/>
    <property type="match status" value="1"/>
</dbReference>